<dbReference type="EMBL" id="JBCEVZ010000066">
    <property type="protein sequence ID" value="MEL5996287.1"/>
    <property type="molecule type" value="Genomic_DNA"/>
</dbReference>
<evidence type="ECO:0000259" key="2">
    <source>
        <dbReference type="Pfam" id="PF18962"/>
    </source>
</evidence>
<feature type="chain" id="PRO_5045766746" evidence="1">
    <location>
        <begin position="29"/>
        <end position="577"/>
    </location>
</feature>
<comment type="caution">
    <text evidence="3">The sequence shown here is derived from an EMBL/GenBank/DDBJ whole genome shotgun (WGS) entry which is preliminary data.</text>
</comment>
<evidence type="ECO:0000256" key="1">
    <source>
        <dbReference type="SAM" id="SignalP"/>
    </source>
</evidence>
<dbReference type="InterPro" id="IPR026444">
    <property type="entry name" value="Secre_tail"/>
</dbReference>
<dbReference type="Proteomes" id="UP001479606">
    <property type="component" value="Unassembled WGS sequence"/>
</dbReference>
<evidence type="ECO:0000313" key="4">
    <source>
        <dbReference type="Proteomes" id="UP001479606"/>
    </source>
</evidence>
<dbReference type="NCBIfam" id="TIGR04183">
    <property type="entry name" value="Por_Secre_tail"/>
    <property type="match status" value="1"/>
</dbReference>
<name>A0ABU9LZU2_9BACT</name>
<sequence>MKHTFTLMRTLLLTALLLGKCGLEAAHAQAPAWQTATAVATASNGAYTVTASAPDATGTNLYVAGSFAGTVAMGGALLTSAGATDVFVGKWNVANQRFAWVQRAGGPNNDQALAITVRGVSVFVAGTFGVAATFGSINLASAGATDGFVVKLSDAGTSATFVWAEPVGGLNEDRATALAVSGANVYLTGTFRSQTATLGRLTITNPTAGPTTAGLAHVFITKLTDAGTTATFVWARAFGGNAADDAAAALAANGTSVYLTGDYTGNLNLGGGTALSSAGGRDVYVLKFTDGGNNPALAWAKSAGSPGPDLAAALAVSGTNVYVAGAFSGFAIFDLNAVVSAGSANVFVAKLADAGTSSTFTWAQQGGGVAIDAATALAVSGPDVYVAGSFTSPGATFGTTSLINSATAAARTADVFVTRLNDTGPASTFVWTQKAGGTGTDAANTVALLGSTLYVGGTATPPATFGSQSITSVNPASVGFLASLAAVPLATADAVALAGLSLSPNPAHGTATVQLPAVPGAATATLTVLDALGRAVRTRSTPTNAQAVLDLAGLAPGLYAVCVAAGGSTATRRLVVE</sequence>
<keyword evidence="1" id="KW-0732">Signal</keyword>
<organism evidence="3 4">
    <name type="scientific">Hymenobacter segetis</name>
    <dbReference type="NCBI Taxonomy" id="2025509"/>
    <lineage>
        <taxon>Bacteria</taxon>
        <taxon>Pseudomonadati</taxon>
        <taxon>Bacteroidota</taxon>
        <taxon>Cytophagia</taxon>
        <taxon>Cytophagales</taxon>
        <taxon>Hymenobacteraceae</taxon>
        <taxon>Hymenobacter</taxon>
    </lineage>
</organism>
<protein>
    <submittedName>
        <fullName evidence="3">T9SS type A sorting domain-containing protein</fullName>
    </submittedName>
</protein>
<reference evidence="3 4" key="1">
    <citation type="journal article" date="2018" name="Arch. Microbiol.">
        <title>Hymenobacter segetis sp. nov., isolated from soil.</title>
        <authorList>
            <person name="Ten L.N."/>
            <person name="Lim S.J."/>
            <person name="Kim B.O."/>
            <person name="Kang I.K."/>
            <person name="Jung H.Y."/>
        </authorList>
    </citation>
    <scope>NUCLEOTIDE SEQUENCE [LARGE SCALE GENOMIC DNA]</scope>
    <source>
        <strain evidence="3 4">S7-3-11</strain>
    </source>
</reference>
<gene>
    <name evidence="3" type="ORF">AAFH49_18885</name>
</gene>
<feature type="signal peptide" evidence="1">
    <location>
        <begin position="1"/>
        <end position="28"/>
    </location>
</feature>
<dbReference type="Pfam" id="PF18962">
    <property type="entry name" value="Por_Secre_tail"/>
    <property type="match status" value="1"/>
</dbReference>
<dbReference type="RefSeq" id="WP_342300624.1">
    <property type="nucleotide sequence ID" value="NZ_JBCEVZ010000066.1"/>
</dbReference>
<evidence type="ECO:0000313" key="3">
    <source>
        <dbReference type="EMBL" id="MEL5996287.1"/>
    </source>
</evidence>
<keyword evidence="4" id="KW-1185">Reference proteome</keyword>
<feature type="domain" description="Secretion system C-terminal sorting" evidence="2">
    <location>
        <begin position="504"/>
        <end position="576"/>
    </location>
</feature>
<accession>A0ABU9LZU2</accession>
<proteinExistence type="predicted"/>